<gene>
    <name evidence="2" type="ORF">VKT23_010111</name>
</gene>
<name>A0ABR1JD23_9AGAR</name>
<feature type="region of interest" description="Disordered" evidence="1">
    <location>
        <begin position="408"/>
        <end position="534"/>
    </location>
</feature>
<keyword evidence="3" id="KW-1185">Reference proteome</keyword>
<proteinExistence type="predicted"/>
<feature type="compositionally biased region" description="Polar residues" evidence="1">
    <location>
        <begin position="278"/>
        <end position="287"/>
    </location>
</feature>
<protein>
    <submittedName>
        <fullName evidence="2">Uncharacterized protein</fullName>
    </submittedName>
</protein>
<feature type="compositionally biased region" description="Polar residues" evidence="1">
    <location>
        <begin position="490"/>
        <end position="517"/>
    </location>
</feature>
<accession>A0ABR1JD23</accession>
<feature type="compositionally biased region" description="Polar residues" evidence="1">
    <location>
        <begin position="424"/>
        <end position="433"/>
    </location>
</feature>
<evidence type="ECO:0000256" key="1">
    <source>
        <dbReference type="SAM" id="MobiDB-lite"/>
    </source>
</evidence>
<evidence type="ECO:0000313" key="2">
    <source>
        <dbReference type="EMBL" id="KAK7457772.1"/>
    </source>
</evidence>
<feature type="compositionally biased region" description="Basic and acidic residues" evidence="1">
    <location>
        <begin position="518"/>
        <end position="527"/>
    </location>
</feature>
<dbReference type="Proteomes" id="UP001498398">
    <property type="component" value="Unassembled WGS sequence"/>
</dbReference>
<feature type="compositionally biased region" description="Low complexity" evidence="1">
    <location>
        <begin position="266"/>
        <end position="277"/>
    </location>
</feature>
<evidence type="ECO:0000313" key="3">
    <source>
        <dbReference type="Proteomes" id="UP001498398"/>
    </source>
</evidence>
<reference evidence="2 3" key="1">
    <citation type="submission" date="2024-01" db="EMBL/GenBank/DDBJ databases">
        <title>A draft genome for the cacao thread blight pathogen Marasmiellus scandens.</title>
        <authorList>
            <person name="Baruah I.K."/>
            <person name="Leung J."/>
            <person name="Bukari Y."/>
            <person name="Amoako-Attah I."/>
            <person name="Meinhardt L.W."/>
            <person name="Bailey B.A."/>
            <person name="Cohen S.P."/>
        </authorList>
    </citation>
    <scope>NUCLEOTIDE SEQUENCE [LARGE SCALE GENOMIC DNA]</scope>
    <source>
        <strain evidence="2 3">GH-19</strain>
    </source>
</reference>
<feature type="region of interest" description="Disordered" evidence="1">
    <location>
        <begin position="228"/>
        <end position="312"/>
    </location>
</feature>
<comment type="caution">
    <text evidence="2">The sequence shown here is derived from an EMBL/GenBank/DDBJ whole genome shotgun (WGS) entry which is preliminary data.</text>
</comment>
<organism evidence="2 3">
    <name type="scientific">Marasmiellus scandens</name>
    <dbReference type="NCBI Taxonomy" id="2682957"/>
    <lineage>
        <taxon>Eukaryota</taxon>
        <taxon>Fungi</taxon>
        <taxon>Dikarya</taxon>
        <taxon>Basidiomycota</taxon>
        <taxon>Agaricomycotina</taxon>
        <taxon>Agaricomycetes</taxon>
        <taxon>Agaricomycetidae</taxon>
        <taxon>Agaricales</taxon>
        <taxon>Marasmiineae</taxon>
        <taxon>Omphalotaceae</taxon>
        <taxon>Marasmiellus</taxon>
    </lineage>
</organism>
<feature type="compositionally biased region" description="Basic residues" evidence="1">
    <location>
        <begin position="240"/>
        <end position="251"/>
    </location>
</feature>
<feature type="compositionally biased region" description="Acidic residues" evidence="1">
    <location>
        <begin position="255"/>
        <end position="265"/>
    </location>
</feature>
<dbReference type="EMBL" id="JBANRG010000019">
    <property type="protein sequence ID" value="KAK7457772.1"/>
    <property type="molecule type" value="Genomic_DNA"/>
</dbReference>
<sequence length="651" mass="72223">MKKGKKQLAAWFWRQTGKASQPIAGAEHFAGLIRLLGNVGHAPHRIPLYKFYMTHPDFEDECHRVFLERWSSRGLDQKFRLHFQCQVAEELFNQESEEVKARIEMEAAEHLEEKLSTYKQLMSGEKLTFESLNEFGEMSKEICRQNLVKFLQPLLDTLRLLTDLSFFLVAGAPPTPGAAKDEFTVLTVSSGSTVGPDPKKFEEFNRDDFTKNVIGQFLVFLLKTAEDEEEGGKQTVNKEKSKRQKRGKKKKSTEVVEEGPVEADEPQSSGSPEPQSPANEPQSSGSSPAPIRPRPRPRPRALTPMLHDGWNLHPETDAYLKTLSDDDRRKALREIKGHSKADFDRNNNIYKMKFLLKEIDKKHERMANQSSSTTAPNNETWGDEIADKWARASGQSLEELIDNSEWGVSSQAPSFSLPPEATFSAPSTTSDVPSITAPEDVPLSVAPQTDSLPLPSITAPEDVPLSVAPQTDSLPFPSIAAPEDVPLSVAPQTDSSPFPGSPSAQQVRSTTPIASTSEHGDTTERRIVPYSSGSPPVIASDNDAVSVPGIVGVDKTGWPAWLSSAFDVFNSLRGHVLWSRALKDWTELERKYSFANPVGAAAFYSAVSRPELISWWSKNGKKVREEPPDIIADVSGFGEGFWSWWSVINPQ</sequence>